<evidence type="ECO:0000256" key="10">
    <source>
        <dbReference type="ARBA" id="ARBA00022984"/>
    </source>
</evidence>
<gene>
    <name evidence="18" type="ORF">SAMN06295920_10881</name>
</gene>
<feature type="domain" description="Penicillin-binding protein transpeptidase" evidence="16">
    <location>
        <begin position="268"/>
        <end position="597"/>
    </location>
</feature>
<evidence type="ECO:0000256" key="8">
    <source>
        <dbReference type="ARBA" id="ARBA00022801"/>
    </source>
</evidence>
<keyword evidence="8" id="KW-0378">Hydrolase</keyword>
<keyword evidence="9" id="KW-0133">Cell shape</keyword>
<dbReference type="InterPro" id="IPR036138">
    <property type="entry name" value="PBP_dimer_sf"/>
</dbReference>
<dbReference type="PANTHER" id="PTHR30627">
    <property type="entry name" value="PEPTIDOGLYCAN D,D-TRANSPEPTIDASE"/>
    <property type="match status" value="1"/>
</dbReference>
<dbReference type="NCBIfam" id="TIGR03423">
    <property type="entry name" value="pbp2_mrdA"/>
    <property type="match status" value="1"/>
</dbReference>
<protein>
    <submittedName>
        <fullName evidence="18">Penicillin-binding protein 2</fullName>
    </submittedName>
</protein>
<dbReference type="Pfam" id="PF00905">
    <property type="entry name" value="Transpeptidase"/>
    <property type="match status" value="1"/>
</dbReference>
<dbReference type="InterPro" id="IPR017790">
    <property type="entry name" value="Penicillin-binding_protein_2"/>
</dbReference>
<dbReference type="InterPro" id="IPR001460">
    <property type="entry name" value="PCN-bd_Tpept"/>
</dbReference>
<sequence>MKRNRIITEQTQAFTFTRRAFVLGAAQAGVGVVLAGRMAWLSIAQNERYTSLSESNRVQLTLVPPRRGWIIDRAGKPIAINRTTFRVDIIPNQLRNVDAVLGQLSRLLALTADDLDRIRSDLAEAHGFRPVPVVENIDYEHFAAVSVHQPSLPGVAPSSGYGRYYPAGPAVAHLVGYVGPASAADYEKSRDPLLITPGFKIGKEGLEKTMEKWLRGKPGAKRSEVTAHGKVVRELTTRPEVVGNALQLTIDAGLQRYAAARLGPESASAVVIDTKTGGILAMASMPAYDPNSFSDGISHAEWDFLSGDDHLPLTNKVMQGLYPPGSTVKPMVALALLEAGVDPSQTVVCTGRYRLGNSYFHCWRHGGHGSVDMHRAIASSCDIYFYTMARLVGIDRIAATARMLGMGQEFDLPMPSQRYGTVPDTAWKARRYKGARWTTADTLNATIGQGYMLSNPLQLAVMAARIASGTALAPRLIVNKRYPPQGGPLDIAPEHLDIVRQAMSGVINGPFGTGRSGQLNIGDLLLAGKTGTAQVRRITMAMRRAGLTGTEGMPWKYRDHGLFVGFAPVQDPRYAVSVVIEHGLHGAAGAPIARDLITYLYDRKRAEDRLATLEQGWGGTIEQRMARKAAIWAHRNDPKPAATPPTAEGSPPPPPTGEADPE</sequence>
<dbReference type="GO" id="GO:0005886">
    <property type="term" value="C:plasma membrane"/>
    <property type="evidence" value="ECO:0007669"/>
    <property type="project" value="UniProtKB-SubCell"/>
</dbReference>
<dbReference type="RefSeq" id="WP_079649452.1">
    <property type="nucleotide sequence ID" value="NZ_FUYM01000008.1"/>
</dbReference>
<evidence type="ECO:0000256" key="6">
    <source>
        <dbReference type="ARBA" id="ARBA00022670"/>
    </source>
</evidence>
<keyword evidence="7 15" id="KW-0812">Transmembrane</keyword>
<keyword evidence="12 15" id="KW-0472">Membrane</keyword>
<dbReference type="GO" id="GO:0009002">
    <property type="term" value="F:serine-type D-Ala-D-Ala carboxypeptidase activity"/>
    <property type="evidence" value="ECO:0007669"/>
    <property type="project" value="InterPro"/>
</dbReference>
<evidence type="ECO:0000256" key="3">
    <source>
        <dbReference type="ARBA" id="ARBA00022475"/>
    </source>
</evidence>
<dbReference type="InterPro" id="IPR012338">
    <property type="entry name" value="Beta-lactam/transpept-like"/>
</dbReference>
<dbReference type="PANTHER" id="PTHR30627:SF2">
    <property type="entry name" value="PEPTIDOGLYCAN D,D-TRANSPEPTIDASE MRDA"/>
    <property type="match status" value="1"/>
</dbReference>
<dbReference type="InterPro" id="IPR050515">
    <property type="entry name" value="Beta-lactam/transpept"/>
</dbReference>
<evidence type="ECO:0000313" key="19">
    <source>
        <dbReference type="Proteomes" id="UP000189818"/>
    </source>
</evidence>
<evidence type="ECO:0000256" key="1">
    <source>
        <dbReference type="ARBA" id="ARBA00004167"/>
    </source>
</evidence>
<evidence type="ECO:0000256" key="7">
    <source>
        <dbReference type="ARBA" id="ARBA00022692"/>
    </source>
</evidence>
<evidence type="ECO:0000313" key="18">
    <source>
        <dbReference type="EMBL" id="SKB90508.1"/>
    </source>
</evidence>
<keyword evidence="19" id="KW-1185">Reference proteome</keyword>
<evidence type="ECO:0000256" key="4">
    <source>
        <dbReference type="ARBA" id="ARBA00022519"/>
    </source>
</evidence>
<proteinExistence type="predicted"/>
<feature type="transmembrane region" description="Helical" evidence="15">
    <location>
        <begin position="21"/>
        <end position="43"/>
    </location>
</feature>
<dbReference type="Proteomes" id="UP000189818">
    <property type="component" value="Unassembled WGS sequence"/>
</dbReference>
<feature type="region of interest" description="Disordered" evidence="14">
    <location>
        <begin position="631"/>
        <end position="662"/>
    </location>
</feature>
<dbReference type="SUPFAM" id="SSF56601">
    <property type="entry name" value="beta-lactamase/transpeptidase-like"/>
    <property type="match status" value="1"/>
</dbReference>
<dbReference type="Pfam" id="PF03717">
    <property type="entry name" value="PBP_dimer"/>
    <property type="match status" value="1"/>
</dbReference>
<accession>A0A1T5F387</accession>
<dbReference type="Gene3D" id="3.90.1310.10">
    <property type="entry name" value="Penicillin-binding protein 2a (Domain 2)"/>
    <property type="match status" value="1"/>
</dbReference>
<keyword evidence="5" id="KW-0121">Carboxypeptidase</keyword>
<dbReference type="GO" id="GO:0071972">
    <property type="term" value="F:peptidoglycan L,D-transpeptidase activity"/>
    <property type="evidence" value="ECO:0007669"/>
    <property type="project" value="TreeGrafter"/>
</dbReference>
<dbReference type="GO" id="GO:0008658">
    <property type="term" value="F:penicillin binding"/>
    <property type="evidence" value="ECO:0007669"/>
    <property type="project" value="InterPro"/>
</dbReference>
<dbReference type="GO" id="GO:0006508">
    <property type="term" value="P:proteolysis"/>
    <property type="evidence" value="ECO:0007669"/>
    <property type="project" value="UniProtKB-KW"/>
</dbReference>
<keyword evidence="10" id="KW-0573">Peptidoglycan synthesis</keyword>
<dbReference type="EMBL" id="FUYM01000008">
    <property type="protein sequence ID" value="SKB90508.1"/>
    <property type="molecule type" value="Genomic_DNA"/>
</dbReference>
<dbReference type="STRING" id="439228.SAMN06295920_10881"/>
<keyword evidence="13" id="KW-0961">Cell wall biogenesis/degradation</keyword>
<dbReference type="GO" id="GO:0071555">
    <property type="term" value="P:cell wall organization"/>
    <property type="evidence" value="ECO:0007669"/>
    <property type="project" value="UniProtKB-KW"/>
</dbReference>
<evidence type="ECO:0000256" key="9">
    <source>
        <dbReference type="ARBA" id="ARBA00022960"/>
    </source>
</evidence>
<dbReference type="Gene3D" id="3.40.710.10">
    <property type="entry name" value="DD-peptidase/beta-lactamase superfamily"/>
    <property type="match status" value="1"/>
</dbReference>
<comment type="subcellular location">
    <subcellularLocation>
        <location evidence="2">Cell membrane</location>
    </subcellularLocation>
    <subcellularLocation>
        <location evidence="1">Membrane</location>
        <topology evidence="1">Single-pass membrane protein</topology>
    </subcellularLocation>
</comment>
<evidence type="ECO:0000259" key="16">
    <source>
        <dbReference type="Pfam" id="PF00905"/>
    </source>
</evidence>
<evidence type="ECO:0000256" key="14">
    <source>
        <dbReference type="SAM" id="MobiDB-lite"/>
    </source>
</evidence>
<dbReference type="OrthoDB" id="9766847at2"/>
<evidence type="ECO:0000256" key="2">
    <source>
        <dbReference type="ARBA" id="ARBA00004236"/>
    </source>
</evidence>
<evidence type="ECO:0000256" key="13">
    <source>
        <dbReference type="ARBA" id="ARBA00023316"/>
    </source>
</evidence>
<evidence type="ECO:0000256" key="15">
    <source>
        <dbReference type="SAM" id="Phobius"/>
    </source>
</evidence>
<dbReference type="GO" id="GO:0008360">
    <property type="term" value="P:regulation of cell shape"/>
    <property type="evidence" value="ECO:0007669"/>
    <property type="project" value="UniProtKB-KW"/>
</dbReference>
<dbReference type="AlphaFoldDB" id="A0A1T5F387"/>
<keyword evidence="4" id="KW-0997">Cell inner membrane</keyword>
<dbReference type="InterPro" id="IPR005311">
    <property type="entry name" value="PBP_dimer"/>
</dbReference>
<name>A0A1T5F387_9SPHN</name>
<reference evidence="19" key="1">
    <citation type="submission" date="2017-02" db="EMBL/GenBank/DDBJ databases">
        <authorList>
            <person name="Varghese N."/>
            <person name="Submissions S."/>
        </authorList>
    </citation>
    <scope>NUCLEOTIDE SEQUENCE [LARGE SCALE GENOMIC DNA]</scope>
    <source>
        <strain evidence="19">UM2</strain>
    </source>
</reference>
<dbReference type="SUPFAM" id="SSF56519">
    <property type="entry name" value="Penicillin binding protein dimerisation domain"/>
    <property type="match status" value="1"/>
</dbReference>
<dbReference type="Gene3D" id="3.30.1390.30">
    <property type="entry name" value="Penicillin-binding protein 2a, domain 3"/>
    <property type="match status" value="1"/>
</dbReference>
<evidence type="ECO:0000256" key="5">
    <source>
        <dbReference type="ARBA" id="ARBA00022645"/>
    </source>
</evidence>
<keyword evidence="3" id="KW-1003">Cell membrane</keyword>
<evidence type="ECO:0000256" key="11">
    <source>
        <dbReference type="ARBA" id="ARBA00022989"/>
    </source>
</evidence>
<evidence type="ECO:0000256" key="12">
    <source>
        <dbReference type="ARBA" id="ARBA00023136"/>
    </source>
</evidence>
<feature type="domain" description="Penicillin-binding protein dimerisation" evidence="17">
    <location>
        <begin position="63"/>
        <end position="235"/>
    </location>
</feature>
<keyword evidence="6" id="KW-0645">Protease</keyword>
<dbReference type="GO" id="GO:0009252">
    <property type="term" value="P:peptidoglycan biosynthetic process"/>
    <property type="evidence" value="ECO:0007669"/>
    <property type="project" value="UniProtKB-KW"/>
</dbReference>
<evidence type="ECO:0000259" key="17">
    <source>
        <dbReference type="Pfam" id="PF03717"/>
    </source>
</evidence>
<organism evidence="18 19">
    <name type="scientific">Rhizorhabdus histidinilytica</name>
    <dbReference type="NCBI Taxonomy" id="439228"/>
    <lineage>
        <taxon>Bacteria</taxon>
        <taxon>Pseudomonadati</taxon>
        <taxon>Pseudomonadota</taxon>
        <taxon>Alphaproteobacteria</taxon>
        <taxon>Sphingomonadales</taxon>
        <taxon>Sphingomonadaceae</taxon>
        <taxon>Rhizorhabdus</taxon>
    </lineage>
</organism>
<keyword evidence="11 15" id="KW-1133">Transmembrane helix</keyword>